<dbReference type="AlphaFoldDB" id="A0A9D1QZC1"/>
<protein>
    <submittedName>
        <fullName evidence="1">Uncharacterized protein</fullName>
    </submittedName>
</protein>
<comment type="caution">
    <text evidence="1">The sequence shown here is derived from an EMBL/GenBank/DDBJ whole genome shotgun (WGS) entry which is preliminary data.</text>
</comment>
<organism evidence="1 2">
    <name type="scientific">Candidatus Bilophila faecipullorum</name>
    <dbReference type="NCBI Taxonomy" id="2838482"/>
    <lineage>
        <taxon>Bacteria</taxon>
        <taxon>Pseudomonadati</taxon>
        <taxon>Thermodesulfobacteriota</taxon>
        <taxon>Desulfovibrionia</taxon>
        <taxon>Desulfovibrionales</taxon>
        <taxon>Desulfovibrionaceae</taxon>
        <taxon>Bilophila</taxon>
    </lineage>
</organism>
<dbReference type="EMBL" id="DXGI01000101">
    <property type="protein sequence ID" value="HIW78055.1"/>
    <property type="molecule type" value="Genomic_DNA"/>
</dbReference>
<reference evidence="1" key="2">
    <citation type="submission" date="2021-04" db="EMBL/GenBank/DDBJ databases">
        <authorList>
            <person name="Gilroy R."/>
        </authorList>
    </citation>
    <scope>NUCLEOTIDE SEQUENCE</scope>
    <source>
        <strain evidence="1">ChiSxjej5B17-1746</strain>
    </source>
</reference>
<sequence>MAIANIPETPSRVNRPARGLDAFFATYAEDTRKEEEAAEAARQCVLSRLSVKDDYESGKWWLCIVFAPNTSETEPFRLHWCFTKSSAELFVQDYVARGCHCVIAQTTKEPRDDF</sequence>
<name>A0A9D1QZC1_9BACT</name>
<evidence type="ECO:0000313" key="1">
    <source>
        <dbReference type="EMBL" id="HIW78055.1"/>
    </source>
</evidence>
<proteinExistence type="predicted"/>
<gene>
    <name evidence="1" type="ORF">H9874_02775</name>
</gene>
<evidence type="ECO:0000313" key="2">
    <source>
        <dbReference type="Proteomes" id="UP000824264"/>
    </source>
</evidence>
<reference evidence="1" key="1">
    <citation type="journal article" date="2021" name="PeerJ">
        <title>Extensive microbial diversity within the chicken gut microbiome revealed by metagenomics and culture.</title>
        <authorList>
            <person name="Gilroy R."/>
            <person name="Ravi A."/>
            <person name="Getino M."/>
            <person name="Pursley I."/>
            <person name="Horton D.L."/>
            <person name="Alikhan N.F."/>
            <person name="Baker D."/>
            <person name="Gharbi K."/>
            <person name="Hall N."/>
            <person name="Watson M."/>
            <person name="Adriaenssens E.M."/>
            <person name="Foster-Nyarko E."/>
            <person name="Jarju S."/>
            <person name="Secka A."/>
            <person name="Antonio M."/>
            <person name="Oren A."/>
            <person name="Chaudhuri R.R."/>
            <person name="La Ragione R."/>
            <person name="Hildebrand F."/>
            <person name="Pallen M.J."/>
        </authorList>
    </citation>
    <scope>NUCLEOTIDE SEQUENCE</scope>
    <source>
        <strain evidence="1">ChiSxjej5B17-1746</strain>
    </source>
</reference>
<dbReference type="Proteomes" id="UP000824264">
    <property type="component" value="Unassembled WGS sequence"/>
</dbReference>
<accession>A0A9D1QZC1</accession>